<feature type="region of interest" description="Disordered" evidence="1">
    <location>
        <begin position="203"/>
        <end position="249"/>
    </location>
</feature>
<name>A0A1B9HUQ8_9TREE</name>
<feature type="compositionally biased region" description="Polar residues" evidence="1">
    <location>
        <begin position="213"/>
        <end position="235"/>
    </location>
</feature>
<feature type="compositionally biased region" description="Basic and acidic residues" evidence="1">
    <location>
        <begin position="236"/>
        <end position="249"/>
    </location>
</feature>
<reference evidence="2" key="1">
    <citation type="submission" date="2013-07" db="EMBL/GenBank/DDBJ databases">
        <title>The Genome Sequence of Cryptococcus pinus CBS10737.</title>
        <authorList>
            <consortium name="The Broad Institute Genome Sequencing Platform"/>
            <person name="Cuomo C."/>
            <person name="Litvintseva A."/>
            <person name="Chen Y."/>
            <person name="Heitman J."/>
            <person name="Sun S."/>
            <person name="Springer D."/>
            <person name="Dromer F."/>
            <person name="Young S.K."/>
            <person name="Zeng Q."/>
            <person name="Gargeya S."/>
            <person name="Fitzgerald M."/>
            <person name="Abouelleil A."/>
            <person name="Alvarado L."/>
            <person name="Berlin A.M."/>
            <person name="Chapman S.B."/>
            <person name="Dewar J."/>
            <person name="Goldberg J."/>
            <person name="Griggs A."/>
            <person name="Gujja S."/>
            <person name="Hansen M."/>
            <person name="Howarth C."/>
            <person name="Imamovic A."/>
            <person name="Larimer J."/>
            <person name="McCowan C."/>
            <person name="Murphy C."/>
            <person name="Pearson M."/>
            <person name="Priest M."/>
            <person name="Roberts A."/>
            <person name="Saif S."/>
            <person name="Shea T."/>
            <person name="Sykes S."/>
            <person name="Wortman J."/>
            <person name="Nusbaum C."/>
            <person name="Birren B."/>
        </authorList>
    </citation>
    <scope>NUCLEOTIDE SEQUENCE [LARGE SCALE GENOMIC DNA]</scope>
    <source>
        <strain evidence="2">CBS 10737</strain>
    </source>
</reference>
<keyword evidence="4" id="KW-1185">Reference proteome</keyword>
<dbReference type="Proteomes" id="UP000094020">
    <property type="component" value="Chromosome 2"/>
</dbReference>
<proteinExistence type="predicted"/>
<evidence type="ECO:0000313" key="2">
    <source>
        <dbReference type="EMBL" id="OCF46999.1"/>
    </source>
</evidence>
<dbReference type="GeneID" id="30175142"/>
<dbReference type="KEGG" id="kpin:30175142"/>
<dbReference type="EMBL" id="CP144520">
    <property type="protein sequence ID" value="WWC68211.1"/>
    <property type="molecule type" value="Genomic_DNA"/>
</dbReference>
<reference evidence="2" key="3">
    <citation type="submission" date="2016-07" db="EMBL/GenBank/DDBJ databases">
        <title>Evolution of pathogenesis and genome organization in the Tremellales.</title>
        <authorList>
            <person name="Cuomo C."/>
            <person name="Litvintseva A."/>
            <person name="Heitman J."/>
            <person name="Chen Y."/>
            <person name="Sun S."/>
            <person name="Springer D."/>
            <person name="Dromer F."/>
            <person name="Young S."/>
            <person name="Zeng Q."/>
            <person name="Chapman S."/>
            <person name="Gujja S."/>
            <person name="Saif S."/>
            <person name="Birren B."/>
        </authorList>
    </citation>
    <scope>NUCLEOTIDE SEQUENCE</scope>
    <source>
        <strain evidence="2">CBS 10737</strain>
    </source>
</reference>
<reference evidence="3" key="4">
    <citation type="submission" date="2024-02" db="EMBL/GenBank/DDBJ databases">
        <title>Comparative genomics of Cryptococcus and Kwoniella reveals pathogenesis evolution and contrasting modes of karyotype evolution via chromosome fusion or intercentromeric recombination.</title>
        <authorList>
            <person name="Coelho M.A."/>
            <person name="David-Palma M."/>
            <person name="Shea T."/>
            <person name="Bowers K."/>
            <person name="McGinley-Smith S."/>
            <person name="Mohammad A.W."/>
            <person name="Gnirke A."/>
            <person name="Yurkov A.M."/>
            <person name="Nowrousian M."/>
            <person name="Sun S."/>
            <person name="Cuomo C.A."/>
            <person name="Heitman J."/>
        </authorList>
    </citation>
    <scope>NUCLEOTIDE SEQUENCE</scope>
    <source>
        <strain evidence="3">CBS 10737</strain>
    </source>
</reference>
<sequence>MPSDTNAISKKEANDQIMTPPSDPLDQIHLLPKEIISFIQEELYEVNPALIFKLKEPHYDEFLLPAYTHIRIKGEIVDSLLLGAIKLRPSTIGRTSHWRSRCDFTSPEININWDYSRKVEAFTHTKTLEFIDLEGILKFSHLIGNKSNYSSRANIKPKRYRMLFPKVNTLIFTAESIKGLFSPITVVSITQNKTKVPIIQTRIKQHARKRTSPCPSKQTSRSSTGPPIVTDSNSNLKDKSISKRKIESEKSDENVVTQVKLKNPTSIEFQYALNPHIRPLYICMDYRFDQYLKLSDKCLSVRSGGVKTIHGYLGDEKVYRPIDGKLRILNIFRQDQRDGSMDTIAVDSLIEQEAREIANHYWKYVCQAL</sequence>
<protein>
    <submittedName>
        <fullName evidence="2">Uncharacterized protein</fullName>
    </submittedName>
</protein>
<dbReference type="AlphaFoldDB" id="A0A1B9HUQ8"/>
<dbReference type="OrthoDB" id="10613866at2759"/>
<evidence type="ECO:0000313" key="4">
    <source>
        <dbReference type="Proteomes" id="UP000094020"/>
    </source>
</evidence>
<dbReference type="EMBL" id="KV700117">
    <property type="protein sequence ID" value="OCF46999.1"/>
    <property type="molecule type" value="Genomic_DNA"/>
</dbReference>
<feature type="region of interest" description="Disordered" evidence="1">
    <location>
        <begin position="1"/>
        <end position="21"/>
    </location>
</feature>
<evidence type="ECO:0000256" key="1">
    <source>
        <dbReference type="SAM" id="MobiDB-lite"/>
    </source>
</evidence>
<reference evidence="3" key="2">
    <citation type="submission" date="2013-07" db="EMBL/GenBank/DDBJ databases">
        <authorList>
            <consortium name="The Broad Institute Genome Sequencing Platform"/>
            <person name="Cuomo C."/>
            <person name="Litvintseva A."/>
            <person name="Chen Y."/>
            <person name="Heitman J."/>
            <person name="Sun S."/>
            <person name="Springer D."/>
            <person name="Dromer F."/>
            <person name="Young S.K."/>
            <person name="Zeng Q."/>
            <person name="Gargeya S."/>
            <person name="Fitzgerald M."/>
            <person name="Abouelleil A."/>
            <person name="Alvarado L."/>
            <person name="Berlin A.M."/>
            <person name="Chapman S.B."/>
            <person name="Dewar J."/>
            <person name="Goldberg J."/>
            <person name="Griggs A."/>
            <person name="Gujja S."/>
            <person name="Hansen M."/>
            <person name="Howarth C."/>
            <person name="Imamovic A."/>
            <person name="Larimer J."/>
            <person name="McCowan C."/>
            <person name="Murphy C."/>
            <person name="Pearson M."/>
            <person name="Priest M."/>
            <person name="Roberts A."/>
            <person name="Saif S."/>
            <person name="Shea T."/>
            <person name="Sykes S."/>
            <person name="Wortman J."/>
            <person name="Nusbaum C."/>
            <person name="Birren B."/>
        </authorList>
    </citation>
    <scope>NUCLEOTIDE SEQUENCE</scope>
    <source>
        <strain evidence="3">CBS 10737</strain>
    </source>
</reference>
<organism evidence="2">
    <name type="scientific">Kwoniella pini CBS 10737</name>
    <dbReference type="NCBI Taxonomy" id="1296096"/>
    <lineage>
        <taxon>Eukaryota</taxon>
        <taxon>Fungi</taxon>
        <taxon>Dikarya</taxon>
        <taxon>Basidiomycota</taxon>
        <taxon>Agaricomycotina</taxon>
        <taxon>Tremellomycetes</taxon>
        <taxon>Tremellales</taxon>
        <taxon>Cryptococcaceae</taxon>
        <taxon>Kwoniella</taxon>
    </lineage>
</organism>
<dbReference type="RefSeq" id="XP_019008218.1">
    <property type="nucleotide sequence ID" value="XM_019158472.1"/>
</dbReference>
<accession>A0A1B9HUQ8</accession>
<gene>
    <name evidence="2" type="ORF">I206_06773</name>
    <name evidence="3" type="ORF">I206_102134</name>
</gene>
<evidence type="ECO:0000313" key="3">
    <source>
        <dbReference type="EMBL" id="WWC68211.1"/>
    </source>
</evidence>